<keyword evidence="3 5" id="KW-0521">NADP</keyword>
<feature type="domain" description="Pyrroline-5-carboxylate reductase catalytic N-terminal" evidence="8">
    <location>
        <begin position="3"/>
        <end position="97"/>
    </location>
</feature>
<evidence type="ECO:0000259" key="8">
    <source>
        <dbReference type="Pfam" id="PF03807"/>
    </source>
</evidence>
<gene>
    <name evidence="5 10" type="primary">proC</name>
    <name evidence="10" type="ORF">GT747_02640</name>
    <name evidence="11" type="ORF">SAMN05444424_0329</name>
</gene>
<proteinExistence type="inferred from homology"/>
<dbReference type="Gene3D" id="1.10.3730.10">
    <property type="entry name" value="ProC C-terminal domain-like"/>
    <property type="match status" value="1"/>
</dbReference>
<feature type="binding site" evidence="7">
    <location>
        <begin position="7"/>
        <end position="12"/>
    </location>
    <ligand>
        <name>NADP(+)</name>
        <dbReference type="ChEBI" id="CHEBI:58349"/>
    </ligand>
</feature>
<dbReference type="PANTHER" id="PTHR11645:SF0">
    <property type="entry name" value="PYRROLINE-5-CARBOXYLATE REDUCTASE 3"/>
    <property type="match status" value="1"/>
</dbReference>
<dbReference type="InterPro" id="IPR028939">
    <property type="entry name" value="P5C_Rdtase_cat_N"/>
</dbReference>
<evidence type="ECO:0000256" key="7">
    <source>
        <dbReference type="PIRSR" id="PIRSR000193-1"/>
    </source>
</evidence>
<reference evidence="11" key="2">
    <citation type="submission" date="2016-11" db="EMBL/GenBank/DDBJ databases">
        <authorList>
            <person name="Varghese N."/>
            <person name="Submissions S."/>
        </authorList>
    </citation>
    <scope>NUCLEOTIDE SEQUENCE</scope>
    <source>
        <strain evidence="11">DSM 4029</strain>
    </source>
</reference>
<dbReference type="Pfam" id="PF14748">
    <property type="entry name" value="P5CR_dimer"/>
    <property type="match status" value="1"/>
</dbReference>
<dbReference type="EC" id="1.5.1.2" evidence="5 6"/>
<dbReference type="HAMAP" id="MF_01925">
    <property type="entry name" value="P5C_reductase"/>
    <property type="match status" value="1"/>
</dbReference>
<evidence type="ECO:0000256" key="1">
    <source>
        <dbReference type="ARBA" id="ARBA00005525"/>
    </source>
</evidence>
<evidence type="ECO:0000256" key="5">
    <source>
        <dbReference type="HAMAP-Rule" id="MF_01925"/>
    </source>
</evidence>
<dbReference type="AlphaFoldDB" id="A0AAQ1RUT0"/>
<dbReference type="SUPFAM" id="SSF51735">
    <property type="entry name" value="NAD(P)-binding Rossmann-fold domains"/>
    <property type="match status" value="1"/>
</dbReference>
<evidence type="ECO:0000256" key="3">
    <source>
        <dbReference type="ARBA" id="ARBA00022857"/>
    </source>
</evidence>
<comment type="catalytic activity">
    <reaction evidence="5">
        <text>L-proline + NADP(+) = (S)-1-pyrroline-5-carboxylate + NADPH + 2 H(+)</text>
        <dbReference type="Rhea" id="RHEA:14109"/>
        <dbReference type="ChEBI" id="CHEBI:15378"/>
        <dbReference type="ChEBI" id="CHEBI:17388"/>
        <dbReference type="ChEBI" id="CHEBI:57783"/>
        <dbReference type="ChEBI" id="CHEBI:58349"/>
        <dbReference type="ChEBI" id="CHEBI:60039"/>
        <dbReference type="EC" id="1.5.1.2"/>
    </reaction>
</comment>
<keyword evidence="2 5" id="KW-0641">Proline biosynthesis</keyword>
<dbReference type="InterPro" id="IPR008927">
    <property type="entry name" value="6-PGluconate_DH-like_C_sf"/>
</dbReference>
<dbReference type="PANTHER" id="PTHR11645">
    <property type="entry name" value="PYRROLINE-5-CARBOXYLATE REDUCTASE"/>
    <property type="match status" value="1"/>
</dbReference>
<evidence type="ECO:0000259" key="9">
    <source>
        <dbReference type="Pfam" id="PF14748"/>
    </source>
</evidence>
<protein>
    <recommendedName>
        <fullName evidence="5 6">Pyrroline-5-carboxylate reductase</fullName>
        <shortName evidence="5">P5C reductase</shortName>
        <shortName evidence="5">P5CR</shortName>
        <ecNumber evidence="5 6">1.5.1.2</ecNumber>
    </recommendedName>
    <alternativeName>
        <fullName evidence="5">PCA reductase</fullName>
    </alternativeName>
</protein>
<evidence type="ECO:0000313" key="10">
    <source>
        <dbReference type="EMBL" id="MZL68673.1"/>
    </source>
</evidence>
<feature type="domain" description="Pyrroline-5-carboxylate reductase dimerisation" evidence="9">
    <location>
        <begin position="165"/>
        <end position="265"/>
    </location>
</feature>
<evidence type="ECO:0000256" key="6">
    <source>
        <dbReference type="NCBIfam" id="TIGR00112"/>
    </source>
</evidence>
<dbReference type="GO" id="GO:0005737">
    <property type="term" value="C:cytoplasm"/>
    <property type="evidence" value="ECO:0007669"/>
    <property type="project" value="UniProtKB-SubCell"/>
</dbReference>
<keyword evidence="4 5" id="KW-0560">Oxidoreductase</keyword>
<organism evidence="11 12">
    <name type="scientific">Bittarella massiliensis</name>
    <name type="common">ex Durand et al. 2017</name>
    <dbReference type="NCBI Taxonomy" id="1720313"/>
    <lineage>
        <taxon>Bacteria</taxon>
        <taxon>Bacillati</taxon>
        <taxon>Bacillota</taxon>
        <taxon>Clostridia</taxon>
        <taxon>Eubacteriales</taxon>
        <taxon>Oscillospiraceae</taxon>
        <taxon>Bittarella (ex Durand et al. 2017)</taxon>
    </lineage>
</organism>
<comment type="subcellular location">
    <subcellularLocation>
        <location evidence="5">Cytoplasm</location>
    </subcellularLocation>
</comment>
<dbReference type="Proteomes" id="UP000474718">
    <property type="component" value="Unassembled WGS sequence"/>
</dbReference>
<sequence length="270" mass="28995">MKTIGFIGAGNMAEAIVKGIDRTKFLPPQQIGVTDVNVQRLEHFAAMGHRAFADCRELVAFADYLVLSVKPQQMADVLAEAAPALREGTAVISIAAGISADYIRRALGRPELVVIPVMPNTPLLIAEGATAVGREEDTPAEQLAFVKQIFAASGKVWELPADKLSEVIPANSSSPAFIYYYAKLFCDQISQYGLEREMVKEMFCQTLIGAARMMLESGEDIDDLIAKVCSKGGTTIAGIEGFQAKGLDAAVAYGIQRCIERAHELGQANG</sequence>
<dbReference type="SUPFAM" id="SSF48179">
    <property type="entry name" value="6-phosphogluconate dehydrogenase C-terminal domain-like"/>
    <property type="match status" value="1"/>
</dbReference>
<dbReference type="GO" id="GO:0055129">
    <property type="term" value="P:L-proline biosynthetic process"/>
    <property type="evidence" value="ECO:0007669"/>
    <property type="project" value="UniProtKB-UniRule"/>
</dbReference>
<keyword evidence="5" id="KW-0963">Cytoplasm</keyword>
<dbReference type="EMBL" id="WWVX01000001">
    <property type="protein sequence ID" value="MZL68673.1"/>
    <property type="molecule type" value="Genomic_DNA"/>
</dbReference>
<comment type="pathway">
    <text evidence="5">Amino-acid biosynthesis; L-proline biosynthesis; L-proline from L-glutamate 5-semialdehyde: step 1/1.</text>
</comment>
<keyword evidence="5" id="KW-0028">Amino-acid biosynthesis</keyword>
<dbReference type="Proteomes" id="UP000184089">
    <property type="component" value="Unassembled WGS sequence"/>
</dbReference>
<evidence type="ECO:0000313" key="11">
    <source>
        <dbReference type="EMBL" id="SHF68532.1"/>
    </source>
</evidence>
<comment type="catalytic activity">
    <reaction evidence="5">
        <text>L-proline + NAD(+) = (S)-1-pyrroline-5-carboxylate + NADH + 2 H(+)</text>
        <dbReference type="Rhea" id="RHEA:14105"/>
        <dbReference type="ChEBI" id="CHEBI:15378"/>
        <dbReference type="ChEBI" id="CHEBI:17388"/>
        <dbReference type="ChEBI" id="CHEBI:57540"/>
        <dbReference type="ChEBI" id="CHEBI:57945"/>
        <dbReference type="ChEBI" id="CHEBI:60039"/>
        <dbReference type="EC" id="1.5.1.2"/>
    </reaction>
</comment>
<dbReference type="Gene3D" id="3.40.50.720">
    <property type="entry name" value="NAD(P)-binding Rossmann-like Domain"/>
    <property type="match status" value="1"/>
</dbReference>
<dbReference type="InterPro" id="IPR000304">
    <property type="entry name" value="Pyrroline-COOH_reductase"/>
</dbReference>
<evidence type="ECO:0000313" key="12">
    <source>
        <dbReference type="Proteomes" id="UP000184089"/>
    </source>
</evidence>
<comment type="function">
    <text evidence="5">Catalyzes the reduction of 1-pyrroline-5-carboxylate (PCA) to L-proline.</text>
</comment>
<reference evidence="10 13" key="3">
    <citation type="journal article" date="2019" name="Nat. Med.">
        <title>A library of human gut bacterial isolates paired with longitudinal multiomics data enables mechanistic microbiome research.</title>
        <authorList>
            <person name="Poyet M."/>
            <person name="Groussin M."/>
            <person name="Gibbons S.M."/>
            <person name="Avila-Pacheco J."/>
            <person name="Jiang X."/>
            <person name="Kearney S.M."/>
            <person name="Perrotta A.R."/>
            <person name="Berdy B."/>
            <person name="Zhao S."/>
            <person name="Lieberman T.D."/>
            <person name="Swanson P.K."/>
            <person name="Smith M."/>
            <person name="Roesemann S."/>
            <person name="Alexander J.E."/>
            <person name="Rich S.A."/>
            <person name="Livny J."/>
            <person name="Vlamakis H."/>
            <person name="Clish C."/>
            <person name="Bullock K."/>
            <person name="Deik A."/>
            <person name="Scott J."/>
            <person name="Pierce K.A."/>
            <person name="Xavier R.J."/>
            <person name="Alm E.J."/>
        </authorList>
    </citation>
    <scope>NUCLEOTIDE SEQUENCE [LARGE SCALE GENOMIC DNA]</scope>
    <source>
        <strain evidence="10 13">BIOML-A2</strain>
    </source>
</reference>
<dbReference type="NCBIfam" id="TIGR00112">
    <property type="entry name" value="proC"/>
    <property type="match status" value="1"/>
</dbReference>
<comment type="similarity">
    <text evidence="1 5">Belongs to the pyrroline-5-carboxylate reductase family.</text>
</comment>
<dbReference type="EMBL" id="FQVY01000001">
    <property type="protein sequence ID" value="SHF68532.1"/>
    <property type="molecule type" value="Genomic_DNA"/>
</dbReference>
<accession>A0AAQ1RUT0</accession>
<evidence type="ECO:0000256" key="4">
    <source>
        <dbReference type="ARBA" id="ARBA00023002"/>
    </source>
</evidence>
<reference evidence="12" key="1">
    <citation type="submission" date="2016-11" db="EMBL/GenBank/DDBJ databases">
        <authorList>
            <person name="Jaros S."/>
            <person name="Januszkiewicz K."/>
            <person name="Wedrychowicz H."/>
        </authorList>
    </citation>
    <scope>NUCLEOTIDE SEQUENCE [LARGE SCALE GENOMIC DNA]</scope>
    <source>
        <strain evidence="12">DSM 4029</strain>
    </source>
</reference>
<evidence type="ECO:0000313" key="13">
    <source>
        <dbReference type="Proteomes" id="UP000474718"/>
    </source>
</evidence>
<keyword evidence="13" id="KW-1185">Reference proteome</keyword>
<comment type="caution">
    <text evidence="11">The sequence shown here is derived from an EMBL/GenBank/DDBJ whole genome shotgun (WGS) entry which is preliminary data.</text>
</comment>
<dbReference type="PIRSF" id="PIRSF000193">
    <property type="entry name" value="Pyrrol-5-carb_rd"/>
    <property type="match status" value="1"/>
</dbReference>
<dbReference type="RefSeq" id="WP_021660910.1">
    <property type="nucleotide sequence ID" value="NZ_FQVY01000001.1"/>
</dbReference>
<name>A0AAQ1RUT0_9FIRM</name>
<dbReference type="GO" id="GO:0004735">
    <property type="term" value="F:pyrroline-5-carboxylate reductase activity"/>
    <property type="evidence" value="ECO:0007669"/>
    <property type="project" value="UniProtKB-UniRule"/>
</dbReference>
<evidence type="ECO:0000256" key="2">
    <source>
        <dbReference type="ARBA" id="ARBA00022650"/>
    </source>
</evidence>
<dbReference type="InterPro" id="IPR029036">
    <property type="entry name" value="P5CR_dimer"/>
</dbReference>
<dbReference type="Pfam" id="PF03807">
    <property type="entry name" value="F420_oxidored"/>
    <property type="match status" value="1"/>
</dbReference>
<dbReference type="InterPro" id="IPR036291">
    <property type="entry name" value="NAD(P)-bd_dom_sf"/>
</dbReference>